<evidence type="ECO:0000313" key="3">
    <source>
        <dbReference type="Proteomes" id="UP000010504"/>
    </source>
</evidence>
<evidence type="ECO:0000313" key="2">
    <source>
        <dbReference type="EMBL" id="ELB41029.1"/>
    </source>
</evidence>
<gene>
    <name evidence="2" type="ORF">OKA_03652</name>
</gene>
<evidence type="ECO:0000256" key="1">
    <source>
        <dbReference type="SAM" id="SignalP"/>
    </source>
</evidence>
<organism evidence="2 3">
    <name type="scientific">Enterococcus faecium EnGen0026</name>
    <dbReference type="NCBI Taxonomy" id="1138917"/>
    <lineage>
        <taxon>Bacteria</taxon>
        <taxon>Bacillati</taxon>
        <taxon>Bacillota</taxon>
        <taxon>Bacilli</taxon>
        <taxon>Lactobacillales</taxon>
        <taxon>Enterococcaceae</taxon>
        <taxon>Enterococcus</taxon>
    </lineage>
</organism>
<protein>
    <recommendedName>
        <fullName evidence="4">Lipoprotein</fullName>
    </recommendedName>
</protein>
<comment type="caution">
    <text evidence="2">The sequence shown here is derived from an EMBL/GenBank/DDBJ whole genome shotgun (WGS) entry which is preliminary data.</text>
</comment>
<accession>A0A829A9E5</accession>
<sequence>MKRVLFFLALIVIAYQMIGCTPSTKEAPDPLVVGFSQSGTANPRYTDVHCL</sequence>
<dbReference type="Proteomes" id="UP000010504">
    <property type="component" value="Unassembled WGS sequence"/>
</dbReference>
<evidence type="ECO:0008006" key="4">
    <source>
        <dbReference type="Google" id="ProtNLM"/>
    </source>
</evidence>
<feature type="signal peptide" evidence="1">
    <location>
        <begin position="1"/>
        <end position="19"/>
    </location>
</feature>
<keyword evidence="1" id="KW-0732">Signal</keyword>
<dbReference type="AlphaFoldDB" id="A0A829A9E5"/>
<feature type="chain" id="PRO_5038614056" description="Lipoprotein" evidence="1">
    <location>
        <begin position="20"/>
        <end position="51"/>
    </location>
</feature>
<name>A0A829A9E5_ENTFC</name>
<proteinExistence type="predicted"/>
<reference evidence="2 3" key="1">
    <citation type="submission" date="2012-12" db="EMBL/GenBank/DDBJ databases">
        <title>The Genome Sequence of Enterococcus faecium E2039.</title>
        <authorList>
            <consortium name="The Broad Institute Genome Sequencing Platform"/>
            <consortium name="The Broad Institute Genome Sequencing Center for Infectious Disease"/>
            <person name="Earl A.M."/>
            <person name="Gilmore M.S."/>
            <person name="van Schaik W."/>
            <person name="Lebreton F."/>
            <person name="Willems R.J."/>
            <person name="Walker B."/>
            <person name="Young S.K."/>
            <person name="Zeng Q."/>
            <person name="Gargeya S."/>
            <person name="Fitzgerald M."/>
            <person name="Haas B."/>
            <person name="Abouelleil A."/>
            <person name="Alvarado L."/>
            <person name="Arachchi H.M."/>
            <person name="Berlin A.M."/>
            <person name="Chapman S.B."/>
            <person name="Dewar J."/>
            <person name="Goldberg J."/>
            <person name="Griggs A."/>
            <person name="Gujja S."/>
            <person name="Hansen M."/>
            <person name="Howarth C."/>
            <person name="Imamovic A."/>
            <person name="Larimer J."/>
            <person name="McCowan C."/>
            <person name="Murphy C."/>
            <person name="Neiman D."/>
            <person name="Pearson M."/>
            <person name="Priest M."/>
            <person name="Roberts A."/>
            <person name="Saif S."/>
            <person name="Shea T."/>
            <person name="Sisk P."/>
            <person name="Sykes S."/>
            <person name="Wortman J."/>
            <person name="Nusbaum C."/>
            <person name="Birren B."/>
        </authorList>
    </citation>
    <scope>NUCLEOTIDE SEQUENCE [LARGE SCALE GENOMIC DNA]</scope>
    <source>
        <strain evidence="2 3">E2039</strain>
    </source>
</reference>
<dbReference type="EMBL" id="AHXS01000007">
    <property type="protein sequence ID" value="ELB41029.1"/>
    <property type="molecule type" value="Genomic_DNA"/>
</dbReference>